<keyword evidence="2" id="KW-1185">Reference proteome</keyword>
<comment type="caution">
    <text evidence="1">The sequence shown here is derived from an EMBL/GenBank/DDBJ whole genome shotgun (WGS) entry which is preliminary data.</text>
</comment>
<dbReference type="EMBL" id="JACCAC010000001">
    <property type="protein sequence ID" value="NYG56755.1"/>
    <property type="molecule type" value="Genomic_DNA"/>
</dbReference>
<dbReference type="Proteomes" id="UP000544110">
    <property type="component" value="Unassembled WGS sequence"/>
</dbReference>
<gene>
    <name evidence="1" type="ORF">BJ989_003059</name>
</gene>
<reference evidence="1 2" key="1">
    <citation type="submission" date="2020-07" db="EMBL/GenBank/DDBJ databases">
        <title>Sequencing the genomes of 1000 actinobacteria strains.</title>
        <authorList>
            <person name="Klenk H.-P."/>
        </authorList>
    </citation>
    <scope>NUCLEOTIDE SEQUENCE [LARGE SCALE GENOMIC DNA]</scope>
    <source>
        <strain evidence="1 2">DSM 24552</strain>
    </source>
</reference>
<evidence type="ECO:0000313" key="2">
    <source>
        <dbReference type="Proteomes" id="UP000544110"/>
    </source>
</evidence>
<organism evidence="1 2">
    <name type="scientific">Nocardioides perillae</name>
    <dbReference type="NCBI Taxonomy" id="1119534"/>
    <lineage>
        <taxon>Bacteria</taxon>
        <taxon>Bacillati</taxon>
        <taxon>Actinomycetota</taxon>
        <taxon>Actinomycetes</taxon>
        <taxon>Propionibacteriales</taxon>
        <taxon>Nocardioidaceae</taxon>
        <taxon>Nocardioides</taxon>
    </lineage>
</organism>
<dbReference type="AlphaFoldDB" id="A0A7Y9RUW4"/>
<dbReference type="Gene3D" id="1.10.287.1060">
    <property type="entry name" value="ESAT-6-like"/>
    <property type="match status" value="1"/>
</dbReference>
<evidence type="ECO:0000313" key="1">
    <source>
        <dbReference type="EMBL" id="NYG56755.1"/>
    </source>
</evidence>
<dbReference type="RefSeq" id="WP_179518958.1">
    <property type="nucleotide sequence ID" value="NZ_JACCAC010000001.1"/>
</dbReference>
<name>A0A7Y9RUW4_9ACTN</name>
<accession>A0A7Y9RUW4</accession>
<proteinExistence type="predicted"/>
<protein>
    <submittedName>
        <fullName evidence="1">Uncharacterized protein YukE</fullName>
    </submittedName>
</protein>
<sequence length="608" mass="66855">MTGPFTLDVRPDAVRASAKRLDEAAQVCARHGRRLATAPERWRDGWRSGTARTVGAQVRSLAEHLETAATDLEAASTTLAGLAETYEVALTEDLPALHARWRRAQAAYDDAVADARRDRDRALDGSDLEGGARRMLQHDLDDGLRAATGAAGVALSRAQTAILADVEALRTRLARRTTEASDALAGAVRVPVPPALVQAHLTVRGNLLSSPLVDLLGPLGRLVDEAQERLDGPLDRLREELEDPPGDVAALDDLLARARELGVPPPQYAGALEAFWQRTAAEAAGIDLDAWDPARGADANRAAIEAVYRYYGDLYLADPDLQWAGMANMIGPSFAAGFLDLALFRRLAEQATDLPPPLDQGVPPELRDLADLPEDELRYFETSFLSMQKEIFLDQGTMHQAYVDGGLDAIRELAAARVVDRSMVRAWERLATGRPDLVEQANERFLRREQLDVIDDDYQRMRAHAPSGEAVTWLMTLIGTPSIPGARGYADRFPLRVPVETPGPERLGTPRRIFGQDVPSVSIDNPAQVRVEVTTPLPHGNIADFDDRWRLITRDTLPAYQALLRDDPQRARDLVAADVADRIGDYRLHRQVDDILAQLTEWDVDVDQ</sequence>